<feature type="transmembrane region" description="Helical" evidence="2">
    <location>
        <begin position="20"/>
        <end position="48"/>
    </location>
</feature>
<proteinExistence type="predicted"/>
<feature type="region of interest" description="Disordered" evidence="1">
    <location>
        <begin position="253"/>
        <end position="300"/>
    </location>
</feature>
<keyword evidence="2" id="KW-1133">Transmembrane helix</keyword>
<feature type="compositionally biased region" description="Polar residues" evidence="1">
    <location>
        <begin position="291"/>
        <end position="300"/>
    </location>
</feature>
<evidence type="ECO:0000256" key="2">
    <source>
        <dbReference type="SAM" id="Phobius"/>
    </source>
</evidence>
<keyword evidence="2" id="KW-0472">Membrane</keyword>
<dbReference type="EMBL" id="LJZR01000018">
    <property type="protein sequence ID" value="KPQ34638.1"/>
    <property type="molecule type" value="Genomic_DNA"/>
</dbReference>
<evidence type="ECO:0000313" key="4">
    <source>
        <dbReference type="Proteomes" id="UP000050465"/>
    </source>
</evidence>
<organism evidence="3 4">
    <name type="scientific">Phormidesmis priestleyi Ana</name>
    <dbReference type="NCBI Taxonomy" id="1666911"/>
    <lineage>
        <taxon>Bacteria</taxon>
        <taxon>Bacillati</taxon>
        <taxon>Cyanobacteriota</taxon>
        <taxon>Cyanophyceae</taxon>
        <taxon>Leptolyngbyales</taxon>
        <taxon>Leptolyngbyaceae</taxon>
        <taxon>Phormidesmis</taxon>
    </lineage>
</organism>
<protein>
    <submittedName>
        <fullName evidence="3">Uncharacterized protein</fullName>
    </submittedName>
</protein>
<comment type="caution">
    <text evidence="3">The sequence shown here is derived from an EMBL/GenBank/DDBJ whole genome shotgun (WGS) entry which is preliminary data.</text>
</comment>
<dbReference type="Proteomes" id="UP000050465">
    <property type="component" value="Unassembled WGS sequence"/>
</dbReference>
<feature type="compositionally biased region" description="Polar residues" evidence="1">
    <location>
        <begin position="255"/>
        <end position="271"/>
    </location>
</feature>
<accession>A0A0P7ZJ06</accession>
<evidence type="ECO:0000256" key="1">
    <source>
        <dbReference type="SAM" id="MobiDB-lite"/>
    </source>
</evidence>
<keyword evidence="2" id="KW-0812">Transmembrane</keyword>
<sequence length="329" mass="35764">MPSRSDLEIKSRLFLGLGLLGIVAILLLRILLPLLLIIGFGAGAFWLWQQYRKKKQRQQRQQARINAKFYQLLRQQQGRISVLDFAIRTQLDGAAAQAYLNTQAQAFSAFFETTPQGDLIYVFGAVAGHGERYQAQAETAWAYEQQARSQARSQAQQSHAAWNNAKQIRTMRQLLHTQPTATHELATHELATHKSKPSNGSHLAVKDQTNSLVAPSSPSSLVAPDSSVGSRVGASVGSSGFINVELKANAKNEGIQANKSNTKPNKSTGTKAGQKAVVKLPKESGYPESKTAMNQAASDQSPIVRGRAYDAADRVVTIDVTAEVTAIKS</sequence>
<dbReference type="STRING" id="1666911.HLUCCA11_14085"/>
<gene>
    <name evidence="3" type="ORF">HLUCCA11_14085</name>
</gene>
<reference evidence="3 4" key="1">
    <citation type="submission" date="2015-09" db="EMBL/GenBank/DDBJ databases">
        <title>Identification and resolution of microdiversity through metagenomic sequencing of parallel consortia.</title>
        <authorList>
            <person name="Nelson W.C."/>
            <person name="Romine M.F."/>
            <person name="Lindemann S.R."/>
        </authorList>
    </citation>
    <scope>NUCLEOTIDE SEQUENCE [LARGE SCALE GENOMIC DNA]</scope>
    <source>
        <strain evidence="3">Ana</strain>
    </source>
</reference>
<name>A0A0P7ZJ06_9CYAN</name>
<dbReference type="AlphaFoldDB" id="A0A0P7ZJ06"/>
<evidence type="ECO:0000313" key="3">
    <source>
        <dbReference type="EMBL" id="KPQ34638.1"/>
    </source>
</evidence>